<dbReference type="AlphaFoldDB" id="X1U0P0"/>
<protein>
    <recommendedName>
        <fullName evidence="2">CobQ/CobB/MinD/ParA nucleotide binding domain-containing protein</fullName>
    </recommendedName>
</protein>
<sequence length="31" mass="3154">MSFNIAVAGKGGSGKTSVAGLIIRYLKRNGS</sequence>
<organism evidence="1">
    <name type="scientific">marine sediment metagenome</name>
    <dbReference type="NCBI Taxonomy" id="412755"/>
    <lineage>
        <taxon>unclassified sequences</taxon>
        <taxon>metagenomes</taxon>
        <taxon>ecological metagenomes</taxon>
    </lineage>
</organism>
<feature type="non-terminal residue" evidence="1">
    <location>
        <position position="31"/>
    </location>
</feature>
<comment type="caution">
    <text evidence="1">The sequence shown here is derived from an EMBL/GenBank/DDBJ whole genome shotgun (WGS) entry which is preliminary data.</text>
</comment>
<evidence type="ECO:0008006" key="2">
    <source>
        <dbReference type="Google" id="ProtNLM"/>
    </source>
</evidence>
<reference evidence="1" key="1">
    <citation type="journal article" date="2014" name="Front. Microbiol.">
        <title>High frequency of phylogenetically diverse reductive dehalogenase-homologous genes in deep subseafloor sedimentary metagenomes.</title>
        <authorList>
            <person name="Kawai M."/>
            <person name="Futagami T."/>
            <person name="Toyoda A."/>
            <person name="Takaki Y."/>
            <person name="Nishi S."/>
            <person name="Hori S."/>
            <person name="Arai W."/>
            <person name="Tsubouchi T."/>
            <person name="Morono Y."/>
            <person name="Uchiyama I."/>
            <person name="Ito T."/>
            <person name="Fujiyama A."/>
            <person name="Inagaki F."/>
            <person name="Takami H."/>
        </authorList>
    </citation>
    <scope>NUCLEOTIDE SEQUENCE</scope>
    <source>
        <strain evidence="1">Expedition CK06-06</strain>
    </source>
</reference>
<dbReference type="SUPFAM" id="SSF52540">
    <property type="entry name" value="P-loop containing nucleoside triphosphate hydrolases"/>
    <property type="match status" value="1"/>
</dbReference>
<gene>
    <name evidence="1" type="ORF">S12H4_52836</name>
</gene>
<dbReference type="EMBL" id="BARW01033563">
    <property type="protein sequence ID" value="GAJ11113.1"/>
    <property type="molecule type" value="Genomic_DNA"/>
</dbReference>
<proteinExistence type="predicted"/>
<name>X1U0P0_9ZZZZ</name>
<accession>X1U0P0</accession>
<dbReference type="InterPro" id="IPR027417">
    <property type="entry name" value="P-loop_NTPase"/>
</dbReference>
<evidence type="ECO:0000313" key="1">
    <source>
        <dbReference type="EMBL" id="GAJ11113.1"/>
    </source>
</evidence>